<name>A0AAJ4W739_MYRPR</name>
<evidence type="ECO:0000313" key="3">
    <source>
        <dbReference type="Proteomes" id="UP000183496"/>
    </source>
</evidence>
<dbReference type="SUPFAM" id="SSF51161">
    <property type="entry name" value="Trimeric LpxA-like enzymes"/>
    <property type="match status" value="1"/>
</dbReference>
<proteinExistence type="inferred from homology"/>
<dbReference type="InterPro" id="IPR001451">
    <property type="entry name" value="Hexapep"/>
</dbReference>
<gene>
    <name evidence="2" type="ORF">SAMN04488089_12418</name>
</gene>
<organism evidence="2 3">
    <name type="scientific">Myroides profundi</name>
    <dbReference type="NCBI Taxonomy" id="480520"/>
    <lineage>
        <taxon>Bacteria</taxon>
        <taxon>Pseudomonadati</taxon>
        <taxon>Bacteroidota</taxon>
        <taxon>Flavobacteriia</taxon>
        <taxon>Flavobacteriales</taxon>
        <taxon>Flavobacteriaceae</taxon>
        <taxon>Myroides</taxon>
    </lineage>
</organism>
<dbReference type="Pfam" id="PF14602">
    <property type="entry name" value="Hexapep_2"/>
    <property type="match status" value="1"/>
</dbReference>
<dbReference type="Proteomes" id="UP000183496">
    <property type="component" value="Unassembled WGS sequence"/>
</dbReference>
<reference evidence="2 3" key="1">
    <citation type="submission" date="2016-10" db="EMBL/GenBank/DDBJ databases">
        <authorList>
            <person name="Varghese N."/>
            <person name="Submissions S."/>
        </authorList>
    </citation>
    <scope>NUCLEOTIDE SEQUENCE [LARGE SCALE GENOMIC DNA]</scope>
    <source>
        <strain evidence="3">DSM 19823 / KCTC 23066 / CCTCC M 208030 / D25</strain>
    </source>
</reference>
<sequence>MYMVSRIREILWSIVSAYQIFMMNKVYGMYVDSSAKISFKAKLDKSINPKGVFIGKYSMVLYQAVILAHNHVRALKVDTVIENNCIIGIRATIILGVIVYEHSVVASGSVVTKDVPPHCIVAGNPARVIKEGKSVSNKGQIVV</sequence>
<dbReference type="AlphaFoldDB" id="A0AAJ4W739"/>
<accession>A0AAJ4W739</accession>
<dbReference type="CDD" id="cd04647">
    <property type="entry name" value="LbH_MAT_like"/>
    <property type="match status" value="1"/>
</dbReference>
<dbReference type="InterPro" id="IPR050179">
    <property type="entry name" value="Trans_hexapeptide_repeat"/>
</dbReference>
<keyword evidence="3" id="KW-1185">Reference proteome</keyword>
<dbReference type="EMBL" id="FOFY01000024">
    <property type="protein sequence ID" value="SER65655.1"/>
    <property type="molecule type" value="Genomic_DNA"/>
</dbReference>
<dbReference type="Gene3D" id="2.160.10.10">
    <property type="entry name" value="Hexapeptide repeat proteins"/>
    <property type="match status" value="1"/>
</dbReference>
<comment type="caution">
    <text evidence="2">The sequence shown here is derived from an EMBL/GenBank/DDBJ whole genome shotgun (WGS) entry which is preliminary data.</text>
</comment>
<evidence type="ECO:0000256" key="1">
    <source>
        <dbReference type="ARBA" id="ARBA00007274"/>
    </source>
</evidence>
<dbReference type="KEGG" id="mpw:MPR_2126"/>
<dbReference type="PANTHER" id="PTHR43300">
    <property type="entry name" value="ACETYLTRANSFERASE"/>
    <property type="match status" value="1"/>
</dbReference>
<evidence type="ECO:0000313" key="2">
    <source>
        <dbReference type="EMBL" id="SER65655.1"/>
    </source>
</evidence>
<protein>
    <submittedName>
        <fullName evidence="2">Hexapeptide repeat of succinyl-transferase</fullName>
    </submittedName>
</protein>
<comment type="similarity">
    <text evidence="1">Belongs to the transferase hexapeptide repeat family.</text>
</comment>
<dbReference type="InterPro" id="IPR011004">
    <property type="entry name" value="Trimer_LpxA-like_sf"/>
</dbReference>